<dbReference type="InterPro" id="IPR006311">
    <property type="entry name" value="TAT_signal"/>
</dbReference>
<dbReference type="RefSeq" id="WP_117302653.1">
    <property type="nucleotide sequence ID" value="NZ_QVQT02000006.1"/>
</dbReference>
<feature type="signal peptide" evidence="1">
    <location>
        <begin position="1"/>
        <end position="39"/>
    </location>
</feature>
<accession>A0A372IKY9</accession>
<keyword evidence="4" id="KW-1185">Reference proteome</keyword>
<dbReference type="OrthoDB" id="9795222at2"/>
<dbReference type="PANTHER" id="PTHR31339">
    <property type="entry name" value="PECTIN LYASE-RELATED"/>
    <property type="match status" value="1"/>
</dbReference>
<dbReference type="SMART" id="SM00710">
    <property type="entry name" value="PbH1"/>
    <property type="match status" value="4"/>
</dbReference>
<organism evidence="3 4">
    <name type="scientific">Paracidobacterium acidisoli</name>
    <dbReference type="NCBI Taxonomy" id="2303751"/>
    <lineage>
        <taxon>Bacteria</taxon>
        <taxon>Pseudomonadati</taxon>
        <taxon>Acidobacteriota</taxon>
        <taxon>Terriglobia</taxon>
        <taxon>Terriglobales</taxon>
        <taxon>Acidobacteriaceae</taxon>
        <taxon>Paracidobacterium</taxon>
    </lineage>
</organism>
<gene>
    <name evidence="3" type="ORF">D0Y96_16165</name>
</gene>
<name>A0A372IKY9_9BACT</name>
<dbReference type="GO" id="GO:0016787">
    <property type="term" value="F:hydrolase activity"/>
    <property type="evidence" value="ECO:0007669"/>
    <property type="project" value="UniProtKB-KW"/>
</dbReference>
<proteinExistence type="predicted"/>
<sequence length="544" mass="57988">MKNDARTSDTRRNDTRRDFLRFAGAGVTGAALASAPAFAASAPHAPAAAASSGFSVNAFGAVGDGKTIDTPAINRAIEAAAAKGGTVFFPAGTYACYSIRLKSNVALFLDQGAVILAAEGAQYDAAEPNTAWDAYQDYGHNHWHNSLIWGEDLENISITGPGLIYGKGLSRGHHEDTDLPGTTSPGVGNKAISLKNCRNVILRDFSILQGGWFGILATAVDNLTIDNLKIDTNRDGMDIDCCRNVRVSNCSVNSPWDDGICLKSSYGLGYARATENVTITSCYVSGYWQLGSLLDGSWKKFPDDARVPRTGRIKFGTESNGGFINITVSNCVFEGCQGLALESEDGALLEDVAVSNITMRNIVSAPIFLRLGSRLRGPKESTKVGTMRRVSISNIVCWNTASKLSSILSGIPGSQIEDVSISDVLIVAQGGAAADQAAIHPPENETKYPEPNMFGPMPASGFYIRHLKGLSLSNIRIKTLADDARPAFVLEDVQDAELFRIQARPAGGAPIVRLSQVENFAIRFSDPIPDTKLPHADSATLPQS</sequence>
<dbReference type="Proteomes" id="UP000264702">
    <property type="component" value="Unassembled WGS sequence"/>
</dbReference>
<dbReference type="AlphaFoldDB" id="A0A372IKY9"/>
<dbReference type="EMBL" id="QVQT01000006">
    <property type="protein sequence ID" value="RFU15548.1"/>
    <property type="molecule type" value="Genomic_DNA"/>
</dbReference>
<dbReference type="Pfam" id="PF12708">
    <property type="entry name" value="Pect-lyase_RHGA_epim"/>
    <property type="match status" value="1"/>
</dbReference>
<dbReference type="InterPro" id="IPR051801">
    <property type="entry name" value="GH28_Enzymes"/>
</dbReference>
<dbReference type="InterPro" id="IPR012334">
    <property type="entry name" value="Pectin_lyas_fold"/>
</dbReference>
<evidence type="ECO:0000313" key="4">
    <source>
        <dbReference type="Proteomes" id="UP000264702"/>
    </source>
</evidence>
<evidence type="ECO:0000259" key="2">
    <source>
        <dbReference type="Pfam" id="PF12708"/>
    </source>
</evidence>
<comment type="caution">
    <text evidence="3">The sequence shown here is derived from an EMBL/GenBank/DDBJ whole genome shotgun (WGS) entry which is preliminary data.</text>
</comment>
<keyword evidence="3" id="KW-0378">Hydrolase</keyword>
<feature type="domain" description="Rhamnogalacturonase A/B/Epimerase-like pectate lyase" evidence="2">
    <location>
        <begin position="54"/>
        <end position="263"/>
    </location>
</feature>
<evidence type="ECO:0000256" key="1">
    <source>
        <dbReference type="SAM" id="SignalP"/>
    </source>
</evidence>
<dbReference type="InterPro" id="IPR024535">
    <property type="entry name" value="RHGA/B-epi-like_pectate_lyase"/>
</dbReference>
<evidence type="ECO:0000313" key="3">
    <source>
        <dbReference type="EMBL" id="RFU15548.1"/>
    </source>
</evidence>
<dbReference type="Gene3D" id="2.160.20.10">
    <property type="entry name" value="Single-stranded right-handed beta-helix, Pectin lyase-like"/>
    <property type="match status" value="1"/>
</dbReference>
<dbReference type="PANTHER" id="PTHR31339:SF9">
    <property type="entry name" value="PLASMIN AND FIBRONECTIN-BINDING PROTEIN A"/>
    <property type="match status" value="1"/>
</dbReference>
<reference evidence="3 4" key="1">
    <citation type="submission" date="2018-08" db="EMBL/GenBank/DDBJ databases">
        <title>Acidipila sp. 4G-K13, an acidobacterium isolated from forest soil.</title>
        <authorList>
            <person name="Gao Z.-H."/>
            <person name="Qiu L.-H."/>
        </authorList>
    </citation>
    <scope>NUCLEOTIDE SEQUENCE [LARGE SCALE GENOMIC DNA]</scope>
    <source>
        <strain evidence="3 4">4G-K13</strain>
    </source>
</reference>
<dbReference type="InterPro" id="IPR006626">
    <property type="entry name" value="PbH1"/>
</dbReference>
<dbReference type="PROSITE" id="PS51318">
    <property type="entry name" value="TAT"/>
    <property type="match status" value="1"/>
</dbReference>
<feature type="chain" id="PRO_5016993444" evidence="1">
    <location>
        <begin position="40"/>
        <end position="544"/>
    </location>
</feature>
<dbReference type="SUPFAM" id="SSF51126">
    <property type="entry name" value="Pectin lyase-like"/>
    <property type="match status" value="1"/>
</dbReference>
<protein>
    <submittedName>
        <fullName evidence="3">Glycoside hydrolase family 28 protein</fullName>
    </submittedName>
</protein>
<keyword evidence="1" id="KW-0732">Signal</keyword>
<dbReference type="InterPro" id="IPR011050">
    <property type="entry name" value="Pectin_lyase_fold/virulence"/>
</dbReference>